<dbReference type="SUPFAM" id="SSF54680">
    <property type="entry name" value="Pyrimidine nucleoside phosphorylase C-terminal domain"/>
    <property type="match status" value="1"/>
</dbReference>
<dbReference type="InterPro" id="IPR000053">
    <property type="entry name" value="Thymidine/pyrmidine_PPase"/>
</dbReference>
<evidence type="ECO:0000256" key="5">
    <source>
        <dbReference type="ARBA" id="ARBA00011738"/>
    </source>
</evidence>
<dbReference type="InterPro" id="IPR036320">
    <property type="entry name" value="Glycosyl_Trfase_fam3_N_dom_sf"/>
</dbReference>
<sequence length="434" mass="46173">MRMYDIIERKRDGQSLTSDEIRFVVNGYTGGEIPDYQVSALLMAIFLQDMTEAERAELTTAMVESGDQMDLSAISGIKVDKHSTGGVGDTTTLILAPLVASLGVPVAKMSGRGLGHTGGTIDKLEAIPGFHVEITSDEFVDLVNQNKVAVVGQTGNLAPADKKLYSLRDVTATVNSIPLIASSIMSKKIASGTDAIVLDVKTGAGAFMKQFEEAKELARAMVSIGNHIGRNTMAVISDMSQPLGSAIGNALEVREAIDTLQGNGPHDLTELCLELGSQMVVLARKADTLDEAKERLTENLNNGKAFDHFKRFLASQGGDARVADHPELLPQSPCTFELLAKESGVVSKIVADNIGSAAMMLGAGRATKESKIDLSVGVVLHKKIGDAVNQGEPLLTIHASTTTVDRVKEKLYESIIIADGVVDTPPLIYDTITE</sequence>
<dbReference type="Gene3D" id="3.90.1170.30">
    <property type="entry name" value="Pyrimidine nucleoside phosphorylase-like, C-terminal domain"/>
    <property type="match status" value="1"/>
</dbReference>
<comment type="similarity">
    <text evidence="4">Belongs to the thymidine/pyrimidine-nucleoside phosphorylase family.</text>
</comment>
<comment type="caution">
    <text evidence="13">The sequence shown here is derived from an EMBL/GenBank/DDBJ whole genome shotgun (WGS) entry which is preliminary data.</text>
</comment>
<reference evidence="14" key="1">
    <citation type="journal article" date="2019" name="Int. J. Syst. Evol. Microbiol.">
        <title>The Global Catalogue of Microorganisms (GCM) 10K type strain sequencing project: providing services to taxonomists for standard genome sequencing and annotation.</title>
        <authorList>
            <consortium name="The Broad Institute Genomics Platform"/>
            <consortium name="The Broad Institute Genome Sequencing Center for Infectious Disease"/>
            <person name="Wu L."/>
            <person name="Ma J."/>
        </authorList>
    </citation>
    <scope>NUCLEOTIDE SEQUENCE [LARGE SCALE GENOMIC DNA]</scope>
    <source>
        <strain evidence="14">CCUG 54822</strain>
    </source>
</reference>
<dbReference type="EMBL" id="JBHTNH010000002">
    <property type="protein sequence ID" value="MFD1360614.1"/>
    <property type="molecule type" value="Genomic_DNA"/>
</dbReference>
<comment type="catalytic activity">
    <reaction evidence="10">
        <text>uridine + phosphate = alpha-D-ribose 1-phosphate + uracil</text>
        <dbReference type="Rhea" id="RHEA:24388"/>
        <dbReference type="ChEBI" id="CHEBI:16704"/>
        <dbReference type="ChEBI" id="CHEBI:17568"/>
        <dbReference type="ChEBI" id="CHEBI:43474"/>
        <dbReference type="ChEBI" id="CHEBI:57720"/>
        <dbReference type="EC" id="2.4.2.2"/>
    </reaction>
</comment>
<dbReference type="GO" id="GO:0016154">
    <property type="term" value="F:pyrimidine-nucleoside phosphorylase activity"/>
    <property type="evidence" value="ECO:0007669"/>
    <property type="project" value="UniProtKB-EC"/>
</dbReference>
<dbReference type="InterPro" id="IPR017872">
    <property type="entry name" value="Pyrmidine_PPase_CS"/>
</dbReference>
<accession>A0ABW3ZQQ6</accession>
<evidence type="ECO:0000256" key="11">
    <source>
        <dbReference type="ARBA" id="ARBA00048525"/>
    </source>
</evidence>
<gene>
    <name evidence="13" type="ORF">ACFQ4A_02830</name>
</gene>
<dbReference type="NCBIfam" id="NF004490">
    <property type="entry name" value="PRK05820.1"/>
    <property type="match status" value="1"/>
</dbReference>
<dbReference type="InterPro" id="IPR017459">
    <property type="entry name" value="Glycosyl_Trfase_fam3_N_dom"/>
</dbReference>
<evidence type="ECO:0000256" key="4">
    <source>
        <dbReference type="ARBA" id="ARBA00006915"/>
    </source>
</evidence>
<organism evidence="13 14">
    <name type="scientific">Lentibacillus salinarum</name>
    <dbReference type="NCBI Taxonomy" id="446820"/>
    <lineage>
        <taxon>Bacteria</taxon>
        <taxon>Bacillati</taxon>
        <taxon>Bacillota</taxon>
        <taxon>Bacilli</taxon>
        <taxon>Bacillales</taxon>
        <taxon>Bacillaceae</taxon>
        <taxon>Lentibacillus</taxon>
    </lineage>
</organism>
<dbReference type="InterPro" id="IPR018090">
    <property type="entry name" value="Pyrmidine_PPas_bac/euk"/>
</dbReference>
<dbReference type="RefSeq" id="WP_382397343.1">
    <property type="nucleotide sequence ID" value="NZ_JBHTNH010000002.1"/>
</dbReference>
<name>A0ABW3ZQQ6_9BACI</name>
<evidence type="ECO:0000256" key="7">
    <source>
        <dbReference type="ARBA" id="ARBA00014680"/>
    </source>
</evidence>
<comment type="subunit">
    <text evidence="5">Homodimer.</text>
</comment>
<dbReference type="NCBIfam" id="TIGR02644">
    <property type="entry name" value="Y_phosphoryl"/>
    <property type="match status" value="1"/>
</dbReference>
<evidence type="ECO:0000313" key="14">
    <source>
        <dbReference type="Proteomes" id="UP001597178"/>
    </source>
</evidence>
<comment type="function">
    <text evidence="3">Catalyzes phosphorolysis of the pyrimidine nucleosides uridine, thymidine and 2'-deoxyuridine with the formation of the corresponding pyrimidine base and ribose-1-phosphate.</text>
</comment>
<feature type="domain" description="Pyrimidine nucleoside phosphorylase C-terminal" evidence="12">
    <location>
        <begin position="345"/>
        <end position="418"/>
    </location>
</feature>
<dbReference type="Gene3D" id="1.20.970.10">
    <property type="entry name" value="Transferase, Pyrimidine Nucleoside Phosphorylase, Chain C"/>
    <property type="match status" value="1"/>
</dbReference>
<comment type="catalytic activity">
    <reaction evidence="11">
        <text>thymidine + phosphate = 2-deoxy-alpha-D-ribose 1-phosphate + thymine</text>
        <dbReference type="Rhea" id="RHEA:16037"/>
        <dbReference type="ChEBI" id="CHEBI:17748"/>
        <dbReference type="ChEBI" id="CHEBI:17821"/>
        <dbReference type="ChEBI" id="CHEBI:43474"/>
        <dbReference type="ChEBI" id="CHEBI:57259"/>
        <dbReference type="EC" id="2.4.2.2"/>
    </reaction>
</comment>
<evidence type="ECO:0000256" key="1">
    <source>
        <dbReference type="ARBA" id="ARBA00001066"/>
    </source>
</evidence>
<keyword evidence="8 13" id="KW-0328">Glycosyltransferase</keyword>
<dbReference type="SUPFAM" id="SSF47648">
    <property type="entry name" value="Nucleoside phosphorylase/phosphoribosyltransferase N-terminal domain"/>
    <property type="match status" value="1"/>
</dbReference>
<dbReference type="Pfam" id="PF07831">
    <property type="entry name" value="PYNP_C"/>
    <property type="match status" value="1"/>
</dbReference>
<dbReference type="PROSITE" id="PS00647">
    <property type="entry name" value="THYMID_PHOSPHORYLASE"/>
    <property type="match status" value="1"/>
</dbReference>
<dbReference type="Pfam" id="PF00591">
    <property type="entry name" value="Glycos_transf_3"/>
    <property type="match status" value="1"/>
</dbReference>
<protein>
    <recommendedName>
        <fullName evidence="7">Pyrimidine-nucleoside phosphorylase</fullName>
        <ecNumber evidence="6">2.4.2.2</ecNumber>
    </recommendedName>
</protein>
<keyword evidence="14" id="KW-1185">Reference proteome</keyword>
<evidence type="ECO:0000256" key="6">
    <source>
        <dbReference type="ARBA" id="ARBA00011889"/>
    </source>
</evidence>
<dbReference type="Pfam" id="PF02885">
    <property type="entry name" value="Glycos_trans_3N"/>
    <property type="match status" value="1"/>
</dbReference>
<evidence type="ECO:0000256" key="2">
    <source>
        <dbReference type="ARBA" id="ARBA00001958"/>
    </source>
</evidence>
<dbReference type="PIRSF" id="PIRSF000478">
    <property type="entry name" value="TP_PyNP"/>
    <property type="match status" value="1"/>
</dbReference>
<dbReference type="Gene3D" id="3.40.1030.10">
    <property type="entry name" value="Nucleoside phosphorylase/phosphoribosyltransferase catalytic domain"/>
    <property type="match status" value="1"/>
</dbReference>
<evidence type="ECO:0000256" key="10">
    <source>
        <dbReference type="ARBA" id="ARBA00048453"/>
    </source>
</evidence>
<dbReference type="InterPro" id="IPR036566">
    <property type="entry name" value="PYNP-like_C_sf"/>
</dbReference>
<evidence type="ECO:0000256" key="8">
    <source>
        <dbReference type="ARBA" id="ARBA00022676"/>
    </source>
</evidence>
<proteinExistence type="inferred from homology"/>
<dbReference type="InterPro" id="IPR013102">
    <property type="entry name" value="PYNP_C"/>
</dbReference>
<dbReference type="SUPFAM" id="SSF52418">
    <property type="entry name" value="Nucleoside phosphorylase/phosphoribosyltransferase catalytic domain"/>
    <property type="match status" value="1"/>
</dbReference>
<dbReference type="Proteomes" id="UP001597178">
    <property type="component" value="Unassembled WGS sequence"/>
</dbReference>
<dbReference type="PANTHER" id="PTHR10515:SF0">
    <property type="entry name" value="THYMIDINE PHOSPHORYLASE"/>
    <property type="match status" value="1"/>
</dbReference>
<dbReference type="InterPro" id="IPR035902">
    <property type="entry name" value="Nuc_phospho_transferase"/>
</dbReference>
<dbReference type="InterPro" id="IPR000312">
    <property type="entry name" value="Glycosyl_Trfase_fam3"/>
</dbReference>
<evidence type="ECO:0000259" key="12">
    <source>
        <dbReference type="SMART" id="SM00941"/>
    </source>
</evidence>
<dbReference type="EC" id="2.4.2.2" evidence="6"/>
<dbReference type="PANTHER" id="PTHR10515">
    <property type="entry name" value="THYMIDINE PHOSPHORYLASE"/>
    <property type="match status" value="1"/>
</dbReference>
<comment type="cofactor">
    <cofactor evidence="2">
        <name>K(+)</name>
        <dbReference type="ChEBI" id="CHEBI:29103"/>
    </cofactor>
</comment>
<dbReference type="NCBIfam" id="NF004747">
    <property type="entry name" value="PRK06078.1"/>
    <property type="match status" value="1"/>
</dbReference>
<dbReference type="SMART" id="SM00941">
    <property type="entry name" value="PYNP_C"/>
    <property type="match status" value="1"/>
</dbReference>
<evidence type="ECO:0000256" key="3">
    <source>
        <dbReference type="ARBA" id="ARBA00003877"/>
    </source>
</evidence>
<evidence type="ECO:0000256" key="9">
    <source>
        <dbReference type="ARBA" id="ARBA00022679"/>
    </source>
</evidence>
<evidence type="ECO:0000313" key="13">
    <source>
        <dbReference type="EMBL" id="MFD1360614.1"/>
    </source>
</evidence>
<keyword evidence="9 13" id="KW-0808">Transferase</keyword>
<comment type="catalytic activity">
    <reaction evidence="1">
        <text>2'-deoxyuridine + phosphate = 2-deoxy-alpha-D-ribose 1-phosphate + uracil</text>
        <dbReference type="Rhea" id="RHEA:22824"/>
        <dbReference type="ChEBI" id="CHEBI:16450"/>
        <dbReference type="ChEBI" id="CHEBI:17568"/>
        <dbReference type="ChEBI" id="CHEBI:43474"/>
        <dbReference type="ChEBI" id="CHEBI:57259"/>
        <dbReference type="EC" id="2.4.2.2"/>
    </reaction>
</comment>